<evidence type="ECO:0000259" key="13">
    <source>
        <dbReference type="Pfam" id="PF13793"/>
    </source>
</evidence>
<evidence type="ECO:0000256" key="11">
    <source>
        <dbReference type="ARBA" id="ARBA00061444"/>
    </source>
</evidence>
<evidence type="ECO:0000256" key="7">
    <source>
        <dbReference type="ARBA" id="ARBA00022840"/>
    </source>
</evidence>
<dbReference type="PROSITE" id="PS00114">
    <property type="entry name" value="PRPP_SYNTHASE"/>
    <property type="match status" value="1"/>
</dbReference>
<comment type="caution">
    <text evidence="14">The sequence shown here is derived from an EMBL/GenBank/DDBJ whole genome shotgun (WGS) entry which is preliminary data.</text>
</comment>
<dbReference type="InterPro" id="IPR029099">
    <property type="entry name" value="Pribosyltran_N"/>
</dbReference>
<evidence type="ECO:0000256" key="4">
    <source>
        <dbReference type="ARBA" id="ARBA00022727"/>
    </source>
</evidence>
<evidence type="ECO:0000256" key="9">
    <source>
        <dbReference type="ARBA" id="ARBA00049535"/>
    </source>
</evidence>
<dbReference type="InterPro" id="IPR000842">
    <property type="entry name" value="PRib_PP_synth_CS"/>
</dbReference>
<feature type="binding site" evidence="12">
    <location>
        <begin position="233"/>
        <end position="237"/>
    </location>
    <ligand>
        <name>D-ribose 5-phosphate</name>
        <dbReference type="ChEBI" id="CHEBI:78346"/>
    </ligand>
</feature>
<evidence type="ECO:0000256" key="2">
    <source>
        <dbReference type="ARBA" id="ARBA00022679"/>
    </source>
</evidence>
<dbReference type="SUPFAM" id="SSF53271">
    <property type="entry name" value="PRTase-like"/>
    <property type="match status" value="1"/>
</dbReference>
<dbReference type="InterPro" id="IPR005946">
    <property type="entry name" value="Rib-P_diPkinase"/>
</dbReference>
<name>A0A9D1Q0J2_9FIRM</name>
<dbReference type="GO" id="GO:0000287">
    <property type="term" value="F:magnesium ion binding"/>
    <property type="evidence" value="ECO:0007669"/>
    <property type="project" value="UniProtKB-UniRule"/>
</dbReference>
<dbReference type="GO" id="GO:0002189">
    <property type="term" value="C:ribose phosphate diphosphokinase complex"/>
    <property type="evidence" value="ECO:0007669"/>
    <property type="project" value="TreeGrafter"/>
</dbReference>
<dbReference type="GO" id="GO:0005737">
    <property type="term" value="C:cytoplasm"/>
    <property type="evidence" value="ECO:0007669"/>
    <property type="project" value="UniProtKB-SubCell"/>
</dbReference>
<dbReference type="InterPro" id="IPR000836">
    <property type="entry name" value="PRTase_dom"/>
</dbReference>
<keyword evidence="3 12" id="KW-0479">Metal-binding</keyword>
<keyword evidence="6 12" id="KW-0418">Kinase</keyword>
<dbReference type="InterPro" id="IPR037515">
    <property type="entry name" value="Rib-P_diPkinase_bac"/>
</dbReference>
<comment type="catalytic activity">
    <reaction evidence="9 12">
        <text>D-ribose 5-phosphate + ATP = 5-phospho-alpha-D-ribose 1-diphosphate + AMP + H(+)</text>
        <dbReference type="Rhea" id="RHEA:15609"/>
        <dbReference type="ChEBI" id="CHEBI:15378"/>
        <dbReference type="ChEBI" id="CHEBI:30616"/>
        <dbReference type="ChEBI" id="CHEBI:58017"/>
        <dbReference type="ChEBI" id="CHEBI:78346"/>
        <dbReference type="ChEBI" id="CHEBI:456215"/>
        <dbReference type="EC" id="2.7.6.1"/>
    </reaction>
</comment>
<comment type="similarity">
    <text evidence="11 12">Belongs to the ribose-phosphate pyrophosphokinase family. Class I subfamily.</text>
</comment>
<comment type="subcellular location">
    <subcellularLocation>
        <location evidence="12">Cytoplasm</location>
    </subcellularLocation>
</comment>
<accession>A0A9D1Q0J2</accession>
<dbReference type="GO" id="GO:0009156">
    <property type="term" value="P:ribonucleoside monophosphate biosynthetic process"/>
    <property type="evidence" value="ECO:0007669"/>
    <property type="project" value="InterPro"/>
</dbReference>
<feature type="binding site" evidence="12">
    <location>
        <position position="229"/>
    </location>
    <ligand>
        <name>D-ribose 5-phosphate</name>
        <dbReference type="ChEBI" id="CHEBI:78346"/>
    </ligand>
</feature>
<feature type="binding site" evidence="12">
    <location>
        <begin position="100"/>
        <end position="101"/>
    </location>
    <ligand>
        <name>ATP</name>
        <dbReference type="ChEBI" id="CHEBI:30616"/>
    </ligand>
</feature>
<proteinExistence type="inferred from homology"/>
<dbReference type="InterPro" id="IPR029057">
    <property type="entry name" value="PRTase-like"/>
</dbReference>
<dbReference type="Pfam" id="PF13793">
    <property type="entry name" value="Pribosyltran_N"/>
    <property type="match status" value="1"/>
</dbReference>
<protein>
    <recommendedName>
        <fullName evidence="12">Ribose-phosphate pyrophosphokinase</fullName>
        <shortName evidence="12">RPPK</shortName>
        <ecNumber evidence="12">2.7.6.1</ecNumber>
    </recommendedName>
    <alternativeName>
        <fullName evidence="12">5-phospho-D-ribosyl alpha-1-diphosphate synthase</fullName>
    </alternativeName>
    <alternativeName>
        <fullName evidence="12">Phosphoribosyl diphosphate synthase</fullName>
    </alternativeName>
    <alternativeName>
        <fullName evidence="12">Phosphoribosyl pyrophosphate synthase</fullName>
        <shortName evidence="12">P-Rib-PP synthase</shortName>
        <shortName evidence="12">PRPP synthase</shortName>
        <shortName evidence="12">PRPPase</shortName>
    </alternativeName>
</protein>
<comment type="pathway">
    <text evidence="1 12">Metabolic intermediate biosynthesis; 5-phospho-alpha-D-ribose 1-diphosphate biosynthesis; 5-phospho-alpha-D-ribose 1-diphosphate from D-ribose 5-phosphate (route I): step 1/1.</text>
</comment>
<dbReference type="CDD" id="cd06223">
    <property type="entry name" value="PRTases_typeI"/>
    <property type="match status" value="1"/>
</dbReference>
<dbReference type="Pfam" id="PF14572">
    <property type="entry name" value="Pribosyl_synth"/>
    <property type="match status" value="1"/>
</dbReference>
<dbReference type="EC" id="2.7.6.1" evidence="12"/>
<dbReference type="EMBL" id="DXHS01000113">
    <property type="protein sequence ID" value="HIW03010.1"/>
    <property type="molecule type" value="Genomic_DNA"/>
</dbReference>
<gene>
    <name evidence="12" type="primary">prs</name>
    <name evidence="14" type="ORF">H9892_06690</name>
</gene>
<keyword evidence="2 12" id="KW-0808">Transferase</keyword>
<reference evidence="14" key="1">
    <citation type="journal article" date="2021" name="PeerJ">
        <title>Extensive microbial diversity within the chicken gut microbiome revealed by metagenomics and culture.</title>
        <authorList>
            <person name="Gilroy R."/>
            <person name="Ravi A."/>
            <person name="Getino M."/>
            <person name="Pursley I."/>
            <person name="Horton D.L."/>
            <person name="Alikhan N.F."/>
            <person name="Baker D."/>
            <person name="Gharbi K."/>
            <person name="Hall N."/>
            <person name="Watson M."/>
            <person name="Adriaenssens E.M."/>
            <person name="Foster-Nyarko E."/>
            <person name="Jarju S."/>
            <person name="Secka A."/>
            <person name="Antonio M."/>
            <person name="Oren A."/>
            <person name="Chaudhuri R.R."/>
            <person name="La Ragione R."/>
            <person name="Hildebrand F."/>
            <person name="Pallen M.J."/>
        </authorList>
    </citation>
    <scope>NUCLEOTIDE SEQUENCE</scope>
    <source>
        <strain evidence="14">12435</strain>
    </source>
</reference>
<dbReference type="FunFam" id="3.40.50.2020:FF:000001">
    <property type="entry name" value="Ribose-phosphate pyrophosphokinase"/>
    <property type="match status" value="1"/>
</dbReference>
<comment type="subunit">
    <text evidence="12">Homohexamer.</text>
</comment>
<evidence type="ECO:0000256" key="3">
    <source>
        <dbReference type="ARBA" id="ARBA00022723"/>
    </source>
</evidence>
<keyword evidence="5 12" id="KW-0547">Nucleotide-binding</keyword>
<feature type="binding site" evidence="12">
    <location>
        <position position="205"/>
    </location>
    <ligand>
        <name>D-ribose 5-phosphate</name>
        <dbReference type="ChEBI" id="CHEBI:78346"/>
    </ligand>
</feature>
<dbReference type="NCBIfam" id="NF002320">
    <property type="entry name" value="PRK01259.1"/>
    <property type="match status" value="1"/>
</dbReference>
<dbReference type="AlphaFoldDB" id="A0A9D1Q0J2"/>
<feature type="active site" evidence="12">
    <location>
        <position position="203"/>
    </location>
</feature>
<reference evidence="14" key="2">
    <citation type="submission" date="2021-04" db="EMBL/GenBank/DDBJ databases">
        <authorList>
            <person name="Gilroy R."/>
        </authorList>
    </citation>
    <scope>NUCLEOTIDE SEQUENCE</scope>
    <source>
        <strain evidence="14">12435</strain>
    </source>
</reference>
<feature type="domain" description="Ribose-phosphate pyrophosphokinase N-terminal" evidence="13">
    <location>
        <begin position="8"/>
        <end position="124"/>
    </location>
</feature>
<dbReference type="NCBIfam" id="TIGR01251">
    <property type="entry name" value="ribP_PPkin"/>
    <property type="match status" value="1"/>
</dbReference>
<comment type="function">
    <text evidence="10 12">Involved in the biosynthesis of the central metabolite phospho-alpha-D-ribosyl-1-pyrophosphate (PRPP) via the transfer of pyrophosphoryl group from ATP to 1-hydroxyl of ribose-5-phosphate (Rib-5-P).</text>
</comment>
<sequence length="323" mass="34714">MNVHGNQIKIFAGNGSPRLAKEIADNLGMNLGKIEIGKFSDGEVACHIGESVRGSDVFVVQSTSAPVNDNLMELLVIIDALKRASAGRITAVIPYFGYARQDRKARPRDPITAKLVADLITVAGADRLLTMDLHANQIQGFFNIPVDHLIGIPILGNEIKKQAFCKEAMANDELITVSPDVGSVARARRMGEKLGTPLAIVDKRRPKANVMEVMNIVGDVRGKVCLIVDDMIDTAGTITQGAKALVEVGGAKKVYACCTHGVLSGPACERLENSPIEKLFMLNTIEPPEGFHLSKLVPLSVAPIFAKGIKSIFSDSPFSVIYD</sequence>
<keyword evidence="4 12" id="KW-0545">Nucleotide biosynthesis</keyword>
<dbReference type="GO" id="GO:0005524">
    <property type="term" value="F:ATP binding"/>
    <property type="evidence" value="ECO:0007669"/>
    <property type="project" value="UniProtKB-KW"/>
</dbReference>
<feature type="binding site" evidence="12">
    <location>
        <position position="180"/>
    </location>
    <ligand>
        <name>Mg(2+)</name>
        <dbReference type="ChEBI" id="CHEBI:18420"/>
    </ligand>
</feature>
<keyword evidence="12" id="KW-0963">Cytoplasm</keyword>
<keyword evidence="7 12" id="KW-0067">ATP-binding</keyword>
<evidence type="ECO:0000256" key="10">
    <source>
        <dbReference type="ARBA" id="ARBA00054914"/>
    </source>
</evidence>
<evidence type="ECO:0000256" key="8">
    <source>
        <dbReference type="ARBA" id="ARBA00022842"/>
    </source>
</evidence>
<evidence type="ECO:0000313" key="14">
    <source>
        <dbReference type="EMBL" id="HIW03010.1"/>
    </source>
</evidence>
<dbReference type="PANTHER" id="PTHR10210:SF41">
    <property type="entry name" value="RIBOSE-PHOSPHATE PYROPHOSPHOKINASE 1, CHLOROPLASTIC"/>
    <property type="match status" value="1"/>
</dbReference>
<comment type="cofactor">
    <cofactor evidence="12">
        <name>Mg(2+)</name>
        <dbReference type="ChEBI" id="CHEBI:18420"/>
    </cofactor>
    <text evidence="12">Binds 2 Mg(2+) ions per subunit.</text>
</comment>
<evidence type="ECO:0000256" key="5">
    <source>
        <dbReference type="ARBA" id="ARBA00022741"/>
    </source>
</evidence>
<dbReference type="GO" id="GO:0016301">
    <property type="term" value="F:kinase activity"/>
    <property type="evidence" value="ECO:0007669"/>
    <property type="project" value="UniProtKB-KW"/>
</dbReference>
<dbReference type="Proteomes" id="UP000823990">
    <property type="component" value="Unassembled WGS sequence"/>
</dbReference>
<feature type="binding site" evidence="12">
    <location>
        <position position="134"/>
    </location>
    <ligand>
        <name>Mg(2+)</name>
        <dbReference type="ChEBI" id="CHEBI:18420"/>
    </ligand>
</feature>
<organism evidence="14 15">
    <name type="scientific">Candidatus Protoclostridium stercorigallinarum</name>
    <dbReference type="NCBI Taxonomy" id="2838741"/>
    <lineage>
        <taxon>Bacteria</taxon>
        <taxon>Bacillati</taxon>
        <taxon>Bacillota</taxon>
        <taxon>Clostridia</taxon>
        <taxon>Candidatus Protoclostridium</taxon>
    </lineage>
</organism>
<dbReference type="SMART" id="SM01400">
    <property type="entry name" value="Pribosyltran_N"/>
    <property type="match status" value="1"/>
</dbReference>
<dbReference type="HAMAP" id="MF_00583_B">
    <property type="entry name" value="RibP_PPkinase_B"/>
    <property type="match status" value="1"/>
</dbReference>
<evidence type="ECO:0000256" key="1">
    <source>
        <dbReference type="ARBA" id="ARBA00004996"/>
    </source>
</evidence>
<dbReference type="GO" id="GO:0006164">
    <property type="term" value="P:purine nucleotide biosynthetic process"/>
    <property type="evidence" value="ECO:0007669"/>
    <property type="project" value="TreeGrafter"/>
</dbReference>
<dbReference type="Gene3D" id="3.40.50.2020">
    <property type="match status" value="2"/>
</dbReference>
<feature type="binding site" evidence="12">
    <location>
        <begin position="41"/>
        <end position="43"/>
    </location>
    <ligand>
        <name>ATP</name>
        <dbReference type="ChEBI" id="CHEBI:30616"/>
    </ligand>
</feature>
<evidence type="ECO:0000256" key="12">
    <source>
        <dbReference type="HAMAP-Rule" id="MF_00583"/>
    </source>
</evidence>
<evidence type="ECO:0000313" key="15">
    <source>
        <dbReference type="Proteomes" id="UP000823990"/>
    </source>
</evidence>
<dbReference type="GO" id="GO:0004749">
    <property type="term" value="F:ribose phosphate diphosphokinase activity"/>
    <property type="evidence" value="ECO:0007669"/>
    <property type="project" value="UniProtKB-UniRule"/>
</dbReference>
<evidence type="ECO:0000256" key="6">
    <source>
        <dbReference type="ARBA" id="ARBA00022777"/>
    </source>
</evidence>
<dbReference type="PANTHER" id="PTHR10210">
    <property type="entry name" value="RIBOSE-PHOSPHATE DIPHOSPHOKINASE FAMILY MEMBER"/>
    <property type="match status" value="1"/>
</dbReference>
<dbReference type="GO" id="GO:0006015">
    <property type="term" value="P:5-phosphoribose 1-diphosphate biosynthetic process"/>
    <property type="evidence" value="ECO:0007669"/>
    <property type="project" value="UniProtKB-UniRule"/>
</dbReference>
<keyword evidence="8 12" id="KW-0460">Magnesium</keyword>